<evidence type="ECO:0000313" key="2">
    <source>
        <dbReference type="Proteomes" id="UP001321473"/>
    </source>
</evidence>
<protein>
    <recommendedName>
        <fullName evidence="3">Nlr family card domain protein</fullName>
    </recommendedName>
</protein>
<name>A0AAQ4ETV1_AMBAM</name>
<keyword evidence="2" id="KW-1185">Reference proteome</keyword>
<evidence type="ECO:0000313" key="1">
    <source>
        <dbReference type="EMBL" id="KAK8778140.1"/>
    </source>
</evidence>
<comment type="caution">
    <text evidence="1">The sequence shown here is derived from an EMBL/GenBank/DDBJ whole genome shotgun (WGS) entry which is preliminary data.</text>
</comment>
<proteinExistence type="predicted"/>
<dbReference type="Proteomes" id="UP001321473">
    <property type="component" value="Unassembled WGS sequence"/>
</dbReference>
<sequence length="726" mass="80756">MASTSYLSRHGRGAVKRDSSGVLLGVRGISTTTVPAPFRLTCTRGLDGPTCQLLRHLEAFNKVLCHLNVHLQLDETGDVGDLLLKVYKFPGITTENESQSSRLPAVNLLEWLLMRHQCLVVVEICYQLLSESRLRRAIIRSPGVRKVHALNCGTDTELYSIPALIASMEHVDELVFVQPICMRNLCLQGATFGLSQAGCSLATLDVAMVSMTEQVATHLVAQLIGNKSVTTLAVSEDISRLPIFVKYLTKTDPTLRVLGLVSRNCHSAPILLDLVSAISTLITLEELTVAVDNGCCMNDVAIFAQVIGRSKTVKSVCMTWSAEELLYEEFSHHSLLWMRDHPENFEALMPRVRKFPVLKWLGNPDIGETSYNNFFRALALAQSRTETPGSVPNIPERGGVTQLCHKIRESGLAHAVLITHLRLNRASLPVLEYHPEVTAASVTLSRFSRHIPRVLRIFGSCSHISSVCFDIDCYFYENGFRRPLLSFIKRAVHLKVLCVKVYATFRCGHPPEPPIARSRLVKAISSHANLSDVILDGLDFRECDGRVLAEAAVRGPHLNCWTLRFGSGDFSFLQCLEPVAASSYNILRLEVTNSVAPDRALRAVKQVALRNSGLIVRAARFVMGDESSYCARALEIVLEHPKLVEKIQDRSGASCDEVKEMIRGALSRIVSMNQFMMAADVVKERVQCYARQDGETQLDELNEYCWLNIRKYLKVPDILEPPLPTV</sequence>
<gene>
    <name evidence="1" type="ORF">V5799_020518</name>
</gene>
<reference evidence="1 2" key="1">
    <citation type="journal article" date="2023" name="Arcadia Sci">
        <title>De novo assembly of a long-read Amblyomma americanum tick genome.</title>
        <authorList>
            <person name="Chou S."/>
            <person name="Poskanzer K.E."/>
            <person name="Rollins M."/>
            <person name="Thuy-Boun P.S."/>
        </authorList>
    </citation>
    <scope>NUCLEOTIDE SEQUENCE [LARGE SCALE GENOMIC DNA]</scope>
    <source>
        <strain evidence="1">F_SG_1</strain>
        <tissue evidence="1">Salivary glands</tissue>
    </source>
</reference>
<dbReference type="EMBL" id="JARKHS020011073">
    <property type="protein sequence ID" value="KAK8778140.1"/>
    <property type="molecule type" value="Genomic_DNA"/>
</dbReference>
<organism evidence="1 2">
    <name type="scientific">Amblyomma americanum</name>
    <name type="common">Lone star tick</name>
    <dbReference type="NCBI Taxonomy" id="6943"/>
    <lineage>
        <taxon>Eukaryota</taxon>
        <taxon>Metazoa</taxon>
        <taxon>Ecdysozoa</taxon>
        <taxon>Arthropoda</taxon>
        <taxon>Chelicerata</taxon>
        <taxon>Arachnida</taxon>
        <taxon>Acari</taxon>
        <taxon>Parasitiformes</taxon>
        <taxon>Ixodida</taxon>
        <taxon>Ixodoidea</taxon>
        <taxon>Ixodidae</taxon>
        <taxon>Amblyomminae</taxon>
        <taxon>Amblyomma</taxon>
    </lineage>
</organism>
<dbReference type="SUPFAM" id="SSF52047">
    <property type="entry name" value="RNI-like"/>
    <property type="match status" value="1"/>
</dbReference>
<dbReference type="AlphaFoldDB" id="A0AAQ4ETV1"/>
<accession>A0AAQ4ETV1</accession>
<evidence type="ECO:0008006" key="3">
    <source>
        <dbReference type="Google" id="ProtNLM"/>
    </source>
</evidence>